<dbReference type="EMBL" id="CP120992">
    <property type="protein sequence ID" value="WLQ38701.1"/>
    <property type="molecule type" value="Genomic_DNA"/>
</dbReference>
<dbReference type="InterPro" id="IPR052350">
    <property type="entry name" value="Metallo-dep_Lactonases"/>
</dbReference>
<keyword evidence="4" id="KW-1185">Reference proteome</keyword>
<organism evidence="3 4">
    <name type="scientific">Streptomyces laculatispora</name>
    <dbReference type="NCBI Taxonomy" id="887464"/>
    <lineage>
        <taxon>Bacteria</taxon>
        <taxon>Bacillati</taxon>
        <taxon>Actinomycetota</taxon>
        <taxon>Actinomycetes</taxon>
        <taxon>Kitasatosporales</taxon>
        <taxon>Streptomycetaceae</taxon>
        <taxon>Streptomyces</taxon>
    </lineage>
</organism>
<reference evidence="3 4" key="1">
    <citation type="submission" date="2023-03" db="EMBL/GenBank/DDBJ databases">
        <title>Isolation and description of six Streptomyces strains from soil environments, able to metabolize different microbial glucans.</title>
        <authorList>
            <person name="Widen T."/>
            <person name="Larsbrink J."/>
        </authorList>
    </citation>
    <scope>NUCLEOTIDE SEQUENCE [LARGE SCALE GENOMIC DNA]</scope>
    <source>
        <strain evidence="3 4">Mut2</strain>
    </source>
</reference>
<evidence type="ECO:0000313" key="4">
    <source>
        <dbReference type="Proteomes" id="UP001229952"/>
    </source>
</evidence>
<dbReference type="PANTHER" id="PTHR43569">
    <property type="entry name" value="AMIDOHYDROLASE"/>
    <property type="match status" value="1"/>
</dbReference>
<feature type="domain" description="Amidohydrolase-related" evidence="2">
    <location>
        <begin position="5"/>
        <end position="273"/>
    </location>
</feature>
<name>A0ABY9HZ95_9ACTN</name>
<dbReference type="InterPro" id="IPR006680">
    <property type="entry name" value="Amidohydro-rel"/>
</dbReference>
<protein>
    <submittedName>
        <fullName evidence="3">Amidohydrolase family protein</fullName>
    </submittedName>
</protein>
<dbReference type="Gene3D" id="3.20.20.140">
    <property type="entry name" value="Metal-dependent hydrolases"/>
    <property type="match status" value="1"/>
</dbReference>
<evidence type="ECO:0000256" key="1">
    <source>
        <dbReference type="ARBA" id="ARBA00038310"/>
    </source>
</evidence>
<gene>
    <name evidence="3" type="ORF">P8A22_00710</name>
</gene>
<dbReference type="PANTHER" id="PTHR43569:SF2">
    <property type="entry name" value="AMIDOHYDROLASE-RELATED DOMAIN-CONTAINING PROTEIN"/>
    <property type="match status" value="1"/>
</dbReference>
<sequence length="293" mass="30571">MTALDAHVHLWDPGLHDHAWLRSAGELNRPFLLDDLTAAAGSVTAVVVQAGQTVAEARWLLSLAARSARLSGVVVHADLADPAAVDTIDALRAEDGSSALVGVRDPVGAGEGARLGLPQVRRSLAALGERGLTMDLLLGHGTLREAYAAARDLPQVRFVVDHAAISAVDVRREGLGEWAAQLTPLGRLPNVVCKLSGLGKATAEPGGVPMDAVARVLLDVFGPRRLMFGSDWPVSTQWSAYEDVAGAAAGVLGALTADEAAAVWGGTAFGAYGIDPAGTSTMDRMTMIRQREH</sequence>
<proteinExistence type="inferred from homology"/>
<dbReference type="Proteomes" id="UP001229952">
    <property type="component" value="Chromosome"/>
</dbReference>
<dbReference type="RefSeq" id="WP_306085396.1">
    <property type="nucleotide sequence ID" value="NZ_CP120992.1"/>
</dbReference>
<dbReference type="Pfam" id="PF04909">
    <property type="entry name" value="Amidohydro_2"/>
    <property type="match status" value="1"/>
</dbReference>
<evidence type="ECO:0000259" key="2">
    <source>
        <dbReference type="Pfam" id="PF04909"/>
    </source>
</evidence>
<accession>A0ABY9HZ95</accession>
<dbReference type="InterPro" id="IPR032466">
    <property type="entry name" value="Metal_Hydrolase"/>
</dbReference>
<comment type="similarity">
    <text evidence="1">Belongs to the metallo-dependent hydrolases superfamily.</text>
</comment>
<dbReference type="SUPFAM" id="SSF51556">
    <property type="entry name" value="Metallo-dependent hydrolases"/>
    <property type="match status" value="1"/>
</dbReference>
<evidence type="ECO:0000313" key="3">
    <source>
        <dbReference type="EMBL" id="WLQ38701.1"/>
    </source>
</evidence>